<accession>A0A066RWI8</accession>
<dbReference type="AlphaFoldDB" id="A0A066RWI8"/>
<gene>
    <name evidence="1" type="ORF">EA58_01040</name>
</gene>
<keyword evidence="2" id="KW-1185">Reference proteome</keyword>
<name>A0A066RWI8_9GAMM</name>
<evidence type="ECO:0000313" key="1">
    <source>
        <dbReference type="EMBL" id="KDM93481.1"/>
    </source>
</evidence>
<comment type="caution">
    <text evidence="1">The sequence shown here is derived from an EMBL/GenBank/DDBJ whole genome shotgun (WGS) entry which is preliminary data.</text>
</comment>
<dbReference type="EMBL" id="JMIB01000002">
    <property type="protein sequence ID" value="KDM93481.1"/>
    <property type="molecule type" value="Genomic_DNA"/>
</dbReference>
<sequence>MDIEQFENELEVALDNLEFDEWSVCRLRMEFAESIISKVDSFRLVDEVLEIALRQSDSYA</sequence>
<organism evidence="1 2">
    <name type="scientific">Photobacterium galatheae</name>
    <dbReference type="NCBI Taxonomy" id="1654360"/>
    <lineage>
        <taxon>Bacteria</taxon>
        <taxon>Pseudomonadati</taxon>
        <taxon>Pseudomonadota</taxon>
        <taxon>Gammaproteobacteria</taxon>
        <taxon>Vibrionales</taxon>
        <taxon>Vibrionaceae</taxon>
        <taxon>Photobacterium</taxon>
    </lineage>
</organism>
<proteinExistence type="predicted"/>
<evidence type="ECO:0000313" key="2">
    <source>
        <dbReference type="Proteomes" id="UP000027192"/>
    </source>
</evidence>
<reference evidence="1 2" key="1">
    <citation type="submission" date="2014-04" db="EMBL/GenBank/DDBJ databases">
        <title>Draft genome sequence of Photobacterium halotolerans S2753: a solonamide, ngercheumicin and holomycin producer.</title>
        <authorList>
            <person name="Machado H.R."/>
            <person name="Gram L."/>
        </authorList>
    </citation>
    <scope>NUCLEOTIDE SEQUENCE [LARGE SCALE GENOMIC DNA]</scope>
    <source>
        <strain evidence="1 2">S2753</strain>
    </source>
</reference>
<protein>
    <submittedName>
        <fullName evidence="1">Uncharacterized protein</fullName>
    </submittedName>
</protein>
<dbReference type="Proteomes" id="UP000027192">
    <property type="component" value="Unassembled WGS sequence"/>
</dbReference>